<dbReference type="Pfam" id="PF03659">
    <property type="entry name" value="Glyco_hydro_71"/>
    <property type="match status" value="1"/>
</dbReference>
<dbReference type="EMBL" id="KV429035">
    <property type="protein sequence ID" value="KZT73764.1"/>
    <property type="molecule type" value="Genomic_DNA"/>
</dbReference>
<evidence type="ECO:0000313" key="3">
    <source>
        <dbReference type="Proteomes" id="UP000076727"/>
    </source>
</evidence>
<evidence type="ECO:0000313" key="2">
    <source>
        <dbReference type="EMBL" id="KZT73764.1"/>
    </source>
</evidence>
<feature type="chain" id="PRO_5007867195" evidence="1">
    <location>
        <begin position="24"/>
        <end position="505"/>
    </location>
</feature>
<sequence>MMHALTLIQFAVAVVALFGISSAAPIASPFRHASKAAALKAAKRDDSGKLVVAHVLVGNTYPYAEADWASDIQLAYDNGIDGFALNVGSDSWQPDRIADAYQAASDLGLDFKLFMSFDMSVLPCSEASDAATLTNYITTYAAHPNQLLVNGQVFASTFSGSDCTFGQSSAQQGWSSQFLSQLTGQNAVHFVPAFFSDTSSYSQFDGVMDGTFNWNGGWPVSLTTQSAQSAIQGLTSDLSSATFASQIESALNSTIGAFSTDQTYISALNSVSGSNKTYMAAVSPWFFTHYPQSSFDKNWLYLMDYQGYNSRWETLISNRDSVDIVEIVTWNDYGESSYIGPVEGAQPAGTTWATGFDHTGWLAMTKYYATAFKTGAYPAVTQDQLFMWARPHPKDAQASNDATGPPTSYQLVEDSLWAVAFTTQPATVSITTASGTTQTTNVPAGVTRLSMPLAAGSGMSATMTRNGATVLSVDPGTDAYTFNANPQTYNFNAFVAYATANSTSN</sequence>
<dbReference type="Gene3D" id="3.20.20.80">
    <property type="entry name" value="Glycosidases"/>
    <property type="match status" value="1"/>
</dbReference>
<protein>
    <submittedName>
        <fullName evidence="2">Glycoside hydrolase family 71 protein</fullName>
    </submittedName>
</protein>
<dbReference type="CDD" id="cd11577">
    <property type="entry name" value="GH71"/>
    <property type="match status" value="1"/>
</dbReference>
<evidence type="ECO:0000256" key="1">
    <source>
        <dbReference type="SAM" id="SignalP"/>
    </source>
</evidence>
<dbReference type="STRING" id="1314783.A0A165TPU5"/>
<dbReference type="Proteomes" id="UP000076727">
    <property type="component" value="Unassembled WGS sequence"/>
</dbReference>
<keyword evidence="1" id="KW-0732">Signal</keyword>
<reference evidence="2 3" key="1">
    <citation type="journal article" date="2016" name="Mol. Biol. Evol.">
        <title>Comparative Genomics of Early-Diverging Mushroom-Forming Fungi Provides Insights into the Origins of Lignocellulose Decay Capabilities.</title>
        <authorList>
            <person name="Nagy L.G."/>
            <person name="Riley R."/>
            <person name="Tritt A."/>
            <person name="Adam C."/>
            <person name="Daum C."/>
            <person name="Floudas D."/>
            <person name="Sun H."/>
            <person name="Yadav J.S."/>
            <person name="Pangilinan J."/>
            <person name="Larsson K.H."/>
            <person name="Matsuura K."/>
            <person name="Barry K."/>
            <person name="Labutti K."/>
            <person name="Kuo R."/>
            <person name="Ohm R.A."/>
            <person name="Bhattacharya S.S."/>
            <person name="Shirouzu T."/>
            <person name="Yoshinaga Y."/>
            <person name="Martin F.M."/>
            <person name="Grigoriev I.V."/>
            <person name="Hibbett D.S."/>
        </authorList>
    </citation>
    <scope>NUCLEOTIDE SEQUENCE [LARGE SCALE GENOMIC DNA]</scope>
    <source>
        <strain evidence="2 3">L-15889</strain>
    </source>
</reference>
<dbReference type="InterPro" id="IPR005197">
    <property type="entry name" value="Glyco_hydro_71"/>
</dbReference>
<dbReference type="GO" id="GO:0051118">
    <property type="term" value="F:glucan endo-1,3-alpha-glucosidase activity"/>
    <property type="evidence" value="ECO:0007669"/>
    <property type="project" value="InterPro"/>
</dbReference>
<keyword evidence="3" id="KW-1185">Reference proteome</keyword>
<proteinExistence type="predicted"/>
<dbReference type="OrthoDB" id="3257981at2759"/>
<organism evidence="2 3">
    <name type="scientific">Daedalea quercina L-15889</name>
    <dbReference type="NCBI Taxonomy" id="1314783"/>
    <lineage>
        <taxon>Eukaryota</taxon>
        <taxon>Fungi</taxon>
        <taxon>Dikarya</taxon>
        <taxon>Basidiomycota</taxon>
        <taxon>Agaricomycotina</taxon>
        <taxon>Agaricomycetes</taxon>
        <taxon>Polyporales</taxon>
        <taxon>Fomitopsis</taxon>
    </lineage>
</organism>
<feature type="signal peptide" evidence="1">
    <location>
        <begin position="1"/>
        <end position="23"/>
    </location>
</feature>
<dbReference type="AlphaFoldDB" id="A0A165TPU5"/>
<name>A0A165TPU5_9APHY</name>
<gene>
    <name evidence="2" type="ORF">DAEQUDRAFT_735100</name>
</gene>
<accession>A0A165TPU5</accession>
<keyword evidence="2" id="KW-0378">Hydrolase</keyword>